<evidence type="ECO:0008006" key="4">
    <source>
        <dbReference type="Google" id="ProtNLM"/>
    </source>
</evidence>
<dbReference type="Gene3D" id="3.40.190.170">
    <property type="entry name" value="Bacterial extracellular solute-binding protein, family 7"/>
    <property type="match status" value="1"/>
</dbReference>
<name>A0A1Y5I1Y5_OLEAN</name>
<evidence type="ECO:0000256" key="1">
    <source>
        <dbReference type="SAM" id="SignalP"/>
    </source>
</evidence>
<organism evidence="2 3">
    <name type="scientific">Oleispira antarctica</name>
    <dbReference type="NCBI Taxonomy" id="188908"/>
    <lineage>
        <taxon>Bacteria</taxon>
        <taxon>Pseudomonadati</taxon>
        <taxon>Pseudomonadota</taxon>
        <taxon>Gammaproteobacteria</taxon>
        <taxon>Oceanospirillales</taxon>
        <taxon>Oceanospirillaceae</taxon>
        <taxon>Oleispira</taxon>
    </lineage>
</organism>
<dbReference type="InterPro" id="IPR038404">
    <property type="entry name" value="TRAP_DctP_sf"/>
</dbReference>
<gene>
    <name evidence="2" type="ORF">A9R00_02540</name>
</gene>
<feature type="chain" id="PRO_5012193023" description="RND transporter" evidence="1">
    <location>
        <begin position="18"/>
        <end position="335"/>
    </location>
</feature>
<protein>
    <recommendedName>
        <fullName evidence="4">RND transporter</fullName>
    </recommendedName>
</protein>
<comment type="caution">
    <text evidence="2">The sequence shown here is derived from an EMBL/GenBank/DDBJ whole genome shotgun (WGS) entry which is preliminary data.</text>
</comment>
<sequence>MRSILLFILLLPSLVMAAAVESKQLPKLSVCVFDPLGANGPLFNTMKDYRTAAFEWGADVEPRAYTDEKIAMDDFKAGQCDATLITGARARPFNGFAATIGAIGAIPDEKMLRSLLATISGPKAAKYMREGQYEVAGIMPAGPIYLFTRDRSIDTVEELSGKRVATIDYDQPSIFLVNHIGASMVPSNSANFSGKFNNGSVDVAYAPAVAYKPLEMYKGLEENGGILRFNLAYMDFQIIIRADKFPKGFGQKSRTAVASYFDRVNENVKKETREIDPKFWMELSPETTQQYNEMLRDVRIKLRDQGVYDAKMLKLMRKLRCKANPAAAECAEKLE</sequence>
<dbReference type="EMBL" id="MABE01000145">
    <property type="protein sequence ID" value="OUS41125.1"/>
    <property type="molecule type" value="Genomic_DNA"/>
</dbReference>
<dbReference type="Pfam" id="PF19582">
    <property type="entry name" value="AdeT1_2"/>
    <property type="match status" value="1"/>
</dbReference>
<feature type="signal peptide" evidence="1">
    <location>
        <begin position="1"/>
        <end position="17"/>
    </location>
</feature>
<dbReference type="AlphaFoldDB" id="A0A1Y5I1Y5"/>
<proteinExistence type="predicted"/>
<dbReference type="Proteomes" id="UP000227088">
    <property type="component" value="Unassembled WGS sequence"/>
</dbReference>
<keyword evidence="1" id="KW-0732">Signal</keyword>
<dbReference type="SUPFAM" id="SSF53850">
    <property type="entry name" value="Periplasmic binding protein-like II"/>
    <property type="match status" value="1"/>
</dbReference>
<accession>A0A1Y5I1Y5</accession>
<dbReference type="InterPro" id="IPR045758">
    <property type="entry name" value="AdeT1/2"/>
</dbReference>
<reference evidence="3" key="1">
    <citation type="journal article" date="2017" name="Proc. Natl. Acad. Sci. U.S.A.">
        <title>Simulation of Deepwater Horizon oil plume reveals substrate specialization within a complex community of hydrocarbon degraders.</title>
        <authorList>
            <person name="Hu P."/>
            <person name="Dubinsky E.A."/>
            <person name="Probst A.J."/>
            <person name="Wang J."/>
            <person name="Sieber C.M.K."/>
            <person name="Tom L.M."/>
            <person name="Gardinali P."/>
            <person name="Banfield J.F."/>
            <person name="Atlas R.M."/>
            <person name="Andersen G.L."/>
        </authorList>
    </citation>
    <scope>NUCLEOTIDE SEQUENCE [LARGE SCALE GENOMIC DNA]</scope>
</reference>
<evidence type="ECO:0000313" key="3">
    <source>
        <dbReference type="Proteomes" id="UP000227088"/>
    </source>
</evidence>
<evidence type="ECO:0000313" key="2">
    <source>
        <dbReference type="EMBL" id="OUS41125.1"/>
    </source>
</evidence>